<dbReference type="STRING" id="1193713.GCA_001636315_02088"/>
<protein>
    <recommendedName>
        <fullName evidence="3">DUF2848 domain-containing protein</fullName>
    </recommendedName>
</protein>
<dbReference type="EMBL" id="CP022572">
    <property type="protein sequence ID" value="AZU64397.1"/>
    <property type="molecule type" value="Genomic_DNA"/>
</dbReference>
<sequence length="228" mass="26022">MNNILLPLTINNDEMEIKINHVYCIGYAGRNTEKTMEHIIELEKIGVPRPKDIPALYPVRRNSLNQTGEIEVLGSQSSGEAEIVLIFGDNDDEVYITVGSDHTDRSLETIDINQSKQICDKPIAKKAWKLNEVVNHWDDLLLTSQILVNGEWQDYQRAKINEIIPLNEIKNFLTKKDVPMKNSVIFSGTVPLLDGFKYGSGFKMVFVDKVREDKIEAAYTITRIDREE</sequence>
<dbReference type="Proteomes" id="UP000282892">
    <property type="component" value="Chromosome"/>
</dbReference>
<evidence type="ECO:0000313" key="1">
    <source>
        <dbReference type="EMBL" id="AZU64397.1"/>
    </source>
</evidence>
<gene>
    <name evidence="1" type="ORF">CHR53_25940</name>
</gene>
<dbReference type="RefSeq" id="WP_127489116.1">
    <property type="nucleotide sequence ID" value="NZ_CP022572.1"/>
</dbReference>
<keyword evidence="2" id="KW-1185">Reference proteome</keyword>
<evidence type="ECO:0000313" key="2">
    <source>
        <dbReference type="Proteomes" id="UP000282892"/>
    </source>
</evidence>
<dbReference type="KEGG" id="nmk:CHR53_25940"/>
<dbReference type="Pfam" id="PF11010">
    <property type="entry name" value="DUF2848"/>
    <property type="match status" value="1"/>
</dbReference>
<name>A0A3Q9QY79_9BACI</name>
<organism evidence="1 2">
    <name type="scientific">Neobacillus mesonae</name>
    <dbReference type="NCBI Taxonomy" id="1193713"/>
    <lineage>
        <taxon>Bacteria</taxon>
        <taxon>Bacillati</taxon>
        <taxon>Bacillota</taxon>
        <taxon>Bacilli</taxon>
        <taxon>Bacillales</taxon>
        <taxon>Bacillaceae</taxon>
        <taxon>Neobacillus</taxon>
    </lineage>
</organism>
<dbReference type="InterPro" id="IPR021269">
    <property type="entry name" value="DUF2848"/>
</dbReference>
<evidence type="ECO:0008006" key="3">
    <source>
        <dbReference type="Google" id="ProtNLM"/>
    </source>
</evidence>
<reference evidence="1 2" key="1">
    <citation type="submission" date="2017-07" db="EMBL/GenBank/DDBJ databases">
        <title>The complete genome sequence of Bacillus mesonae strain H20-5, an efficient strain improving plant abiotic stress resistance.</title>
        <authorList>
            <person name="Kim S.Y."/>
            <person name="Song H."/>
            <person name="Sang M.K."/>
            <person name="Weon H.-Y."/>
            <person name="Song J."/>
        </authorList>
    </citation>
    <scope>NUCLEOTIDE SEQUENCE [LARGE SCALE GENOMIC DNA]</scope>
    <source>
        <strain evidence="1 2">H20-5</strain>
    </source>
</reference>
<proteinExistence type="predicted"/>
<dbReference type="AlphaFoldDB" id="A0A3Q9QY79"/>
<accession>A0A3Q9QY79</accession>
<dbReference type="OrthoDB" id="9792678at2"/>